<dbReference type="RefSeq" id="WP_183117797.1">
    <property type="nucleotide sequence ID" value="NZ_JABEQF010000001.1"/>
</dbReference>
<accession>A0A7W4JPQ9</accession>
<name>A0A7W4JPQ9_9PROT</name>
<sequence length="356" mass="38816">MTAANATLRALTVGGSAYETGVGMGMFGRDIVHAHLIHTAGWAHVTAHRDDRRVGHMRDQVQRLFPRQFAELHGMAHGLEVPFADLFAWNCRGDIWAMAPEGCTTVMLPGPSITIAHNEDGDPAFRGHCAWVRVKPDDGIAFSSFLYPASLPGHAFALNDAGLVQTVNNIRFRATAQGVPRMVLARAVLDCASLDHAIDLLRHAERAGGYHLTLAQAGDPRLMSIEFSAHVCSVRTVTAPAVHANHAVHPEQRHIPQIVTESSACRQRRGDELVTSGLAARDPLAVLRDRAGPGLPIRRDDPVDPDEENTLATVRFTVTDKGVGGQIYDTLSGPARFTFEVPRRPEKEKEDPARTR</sequence>
<dbReference type="AlphaFoldDB" id="A0A7W4JPQ9"/>
<gene>
    <name evidence="2" type="ORF">HLH34_01440</name>
</gene>
<organism evidence="2 3">
    <name type="scientific">Gluconacetobacter azotocaptans</name>
    <dbReference type="NCBI Taxonomy" id="142834"/>
    <lineage>
        <taxon>Bacteria</taxon>
        <taxon>Pseudomonadati</taxon>
        <taxon>Pseudomonadota</taxon>
        <taxon>Alphaproteobacteria</taxon>
        <taxon>Acetobacterales</taxon>
        <taxon>Acetobacteraceae</taxon>
        <taxon>Gluconacetobacter</taxon>
    </lineage>
</organism>
<dbReference type="PANTHER" id="PTHR34180:SF1">
    <property type="entry name" value="BETA-ALANYL-DOPAMINE_CARCININE HYDROLASE"/>
    <property type="match status" value="1"/>
</dbReference>
<proteinExistence type="predicted"/>
<dbReference type="Pfam" id="PF03417">
    <property type="entry name" value="AAT"/>
    <property type="match status" value="1"/>
</dbReference>
<protein>
    <submittedName>
        <fullName evidence="2">Peptidase C45</fullName>
    </submittedName>
</protein>
<dbReference type="InterPro" id="IPR005079">
    <property type="entry name" value="Peptidase_C45_hydrolase"/>
</dbReference>
<feature type="domain" description="Peptidase C45 hydrolase" evidence="1">
    <location>
        <begin position="114"/>
        <end position="321"/>
    </location>
</feature>
<reference evidence="2 3" key="1">
    <citation type="submission" date="2020-04" db="EMBL/GenBank/DDBJ databases">
        <title>Description of novel Gluconacetobacter.</title>
        <authorList>
            <person name="Sombolestani A."/>
        </authorList>
    </citation>
    <scope>NUCLEOTIDE SEQUENCE [LARGE SCALE GENOMIC DNA]</scope>
    <source>
        <strain evidence="2 3">LMG 21311</strain>
    </source>
</reference>
<dbReference type="PANTHER" id="PTHR34180">
    <property type="entry name" value="PEPTIDASE C45"/>
    <property type="match status" value="1"/>
</dbReference>
<evidence type="ECO:0000259" key="1">
    <source>
        <dbReference type="Pfam" id="PF03417"/>
    </source>
</evidence>
<keyword evidence="3" id="KW-1185">Reference proteome</keyword>
<dbReference type="NCBIfam" id="NF040521">
    <property type="entry name" value="C45_proenzyme"/>
    <property type="match status" value="1"/>
</dbReference>
<dbReference type="InterPro" id="IPR047794">
    <property type="entry name" value="C45_proenzyme-like"/>
</dbReference>
<dbReference type="EMBL" id="JABEQF010000001">
    <property type="protein sequence ID" value="MBB2188627.1"/>
    <property type="molecule type" value="Genomic_DNA"/>
</dbReference>
<evidence type="ECO:0000313" key="3">
    <source>
        <dbReference type="Proteomes" id="UP000555756"/>
    </source>
</evidence>
<dbReference type="Proteomes" id="UP000555756">
    <property type="component" value="Unassembled WGS sequence"/>
</dbReference>
<dbReference type="InterPro" id="IPR047801">
    <property type="entry name" value="Peptidase_C45"/>
</dbReference>
<comment type="caution">
    <text evidence="2">The sequence shown here is derived from an EMBL/GenBank/DDBJ whole genome shotgun (WGS) entry which is preliminary data.</text>
</comment>
<dbReference type="Gene3D" id="3.60.60.10">
    <property type="entry name" value="Penicillin V Acylase, Chain A"/>
    <property type="match status" value="1"/>
</dbReference>
<evidence type="ECO:0000313" key="2">
    <source>
        <dbReference type="EMBL" id="MBB2188627.1"/>
    </source>
</evidence>